<dbReference type="SMART" id="SM01114">
    <property type="entry name" value="CXC"/>
    <property type="match status" value="1"/>
</dbReference>
<evidence type="ECO:0000313" key="4">
    <source>
        <dbReference type="Proteomes" id="UP000712600"/>
    </source>
</evidence>
<feature type="compositionally biased region" description="Basic and acidic residues" evidence="1">
    <location>
        <begin position="1"/>
        <end position="20"/>
    </location>
</feature>
<protein>
    <recommendedName>
        <fullName evidence="2">Tesmin/TSO1-like CXC domain-containing protein</fullName>
    </recommendedName>
</protein>
<dbReference type="PANTHER" id="PTHR42866">
    <property type="entry name" value="3-DEOXY-MANNO-OCTULOSONATE CYTIDYLYLTRANSFERASE"/>
    <property type="match status" value="1"/>
</dbReference>
<sequence>MRFRSRFEDSRHNPQPEKKKSSSLTTIEGNNNMQAALSEFEMKIDGFPARWFWHRLAVAPDAVFSTAVTSLKPEDGDDPNRVKCVVDNRGYTIYISSGLVPYNTSGNVNPDFLTCFILKYRMVAHAMELWTVVSDEGEVLAHVLHMREQQHLGGVNMEDLHRLDYAQLDGEVKKHEVQKLVVVYYGDNFEDTVGCTCTQKSKCMTSKCHCLSAKVRCGDSCGCKAPHCANRKLSETLKEHDEVVVNVQVGAAVQTLRVSHGAARE</sequence>
<dbReference type="EMBL" id="QGKX02002183">
    <property type="protein sequence ID" value="KAF3486421.1"/>
    <property type="molecule type" value="Genomic_DNA"/>
</dbReference>
<evidence type="ECO:0000313" key="3">
    <source>
        <dbReference type="EMBL" id="KAF3486421.1"/>
    </source>
</evidence>
<dbReference type="AlphaFoldDB" id="A0A8S9MSZ0"/>
<accession>A0A8S9MSZ0</accession>
<dbReference type="InterPro" id="IPR029044">
    <property type="entry name" value="Nucleotide-diphossugar_trans"/>
</dbReference>
<evidence type="ECO:0000259" key="2">
    <source>
        <dbReference type="SMART" id="SM01114"/>
    </source>
</evidence>
<evidence type="ECO:0000256" key="1">
    <source>
        <dbReference type="SAM" id="MobiDB-lite"/>
    </source>
</evidence>
<dbReference type="InterPro" id="IPR046341">
    <property type="entry name" value="SET_dom_sf"/>
</dbReference>
<reference evidence="3" key="1">
    <citation type="submission" date="2019-12" db="EMBL/GenBank/DDBJ databases">
        <title>Genome sequencing and annotation of Brassica cretica.</title>
        <authorList>
            <person name="Studholme D.J."/>
            <person name="Sarris P."/>
        </authorList>
    </citation>
    <scope>NUCLEOTIDE SEQUENCE</scope>
    <source>
        <strain evidence="3">PFS-109/04</strain>
        <tissue evidence="3">Leaf</tissue>
    </source>
</reference>
<organism evidence="3 4">
    <name type="scientific">Brassica cretica</name>
    <name type="common">Mustard</name>
    <dbReference type="NCBI Taxonomy" id="69181"/>
    <lineage>
        <taxon>Eukaryota</taxon>
        <taxon>Viridiplantae</taxon>
        <taxon>Streptophyta</taxon>
        <taxon>Embryophyta</taxon>
        <taxon>Tracheophyta</taxon>
        <taxon>Spermatophyta</taxon>
        <taxon>Magnoliopsida</taxon>
        <taxon>eudicotyledons</taxon>
        <taxon>Gunneridae</taxon>
        <taxon>Pentapetalae</taxon>
        <taxon>rosids</taxon>
        <taxon>malvids</taxon>
        <taxon>Brassicales</taxon>
        <taxon>Brassicaceae</taxon>
        <taxon>Brassiceae</taxon>
        <taxon>Brassica</taxon>
    </lineage>
</organism>
<dbReference type="Gene3D" id="3.90.550.10">
    <property type="entry name" value="Spore Coat Polysaccharide Biosynthesis Protein SpsA, Chain A"/>
    <property type="match status" value="1"/>
</dbReference>
<comment type="caution">
    <text evidence="3">The sequence shown here is derived from an EMBL/GenBank/DDBJ whole genome shotgun (WGS) entry which is preliminary data.</text>
</comment>
<dbReference type="InterPro" id="IPR033467">
    <property type="entry name" value="Tesmin/TSO1-like_CXC"/>
</dbReference>
<proteinExistence type="predicted"/>
<feature type="region of interest" description="Disordered" evidence="1">
    <location>
        <begin position="1"/>
        <end position="24"/>
    </location>
</feature>
<dbReference type="PANTHER" id="PTHR42866:SF2">
    <property type="entry name" value="3-DEOXY-MANNO-OCTULOSONATE CYTIDYLYLTRANSFERASE, MITOCHONDRIAL"/>
    <property type="match status" value="1"/>
</dbReference>
<feature type="domain" description="Tesmin/TSO1-like CXC" evidence="2">
    <location>
        <begin position="190"/>
        <end position="234"/>
    </location>
</feature>
<dbReference type="GO" id="GO:0005829">
    <property type="term" value="C:cytosol"/>
    <property type="evidence" value="ECO:0007669"/>
    <property type="project" value="TreeGrafter"/>
</dbReference>
<dbReference type="Proteomes" id="UP000712600">
    <property type="component" value="Unassembled WGS sequence"/>
</dbReference>
<gene>
    <name evidence="3" type="ORF">F2Q69_00051963</name>
</gene>
<dbReference type="SUPFAM" id="SSF82199">
    <property type="entry name" value="SET domain"/>
    <property type="match status" value="1"/>
</dbReference>
<name>A0A8S9MSZ0_BRACR</name>
<dbReference type="GO" id="GO:0008690">
    <property type="term" value="F:3-deoxy-manno-octulosonate cytidylyltransferase activity"/>
    <property type="evidence" value="ECO:0007669"/>
    <property type="project" value="TreeGrafter"/>
</dbReference>